<dbReference type="RefSeq" id="WP_145340339.1">
    <property type="nucleotide sequence ID" value="NZ_SMLY01000087.1"/>
</dbReference>
<keyword evidence="7 11" id="KW-0648">Protein biosynthesis</keyword>
<accession>A0A562THZ2</accession>
<feature type="domain" description="Tyrosine--tRNA ligase SYY-like C-terminal" evidence="13">
    <location>
        <begin position="331"/>
        <end position="414"/>
    </location>
</feature>
<keyword evidence="6 12" id="KW-0694">RNA-binding</keyword>
<dbReference type="Pfam" id="PF00579">
    <property type="entry name" value="tRNA-synt_1b"/>
    <property type="match status" value="1"/>
</dbReference>
<evidence type="ECO:0000256" key="12">
    <source>
        <dbReference type="PROSITE-ProRule" id="PRU00182"/>
    </source>
</evidence>
<dbReference type="CDD" id="cd00805">
    <property type="entry name" value="TyrRS_core"/>
    <property type="match status" value="1"/>
</dbReference>
<dbReference type="GO" id="GO:0006437">
    <property type="term" value="P:tyrosyl-tRNA aminoacylation"/>
    <property type="evidence" value="ECO:0007669"/>
    <property type="project" value="UniProtKB-UniRule"/>
</dbReference>
<dbReference type="AlphaFoldDB" id="A0A562THZ2"/>
<dbReference type="GO" id="GO:0004831">
    <property type="term" value="F:tyrosine-tRNA ligase activity"/>
    <property type="evidence" value="ECO:0007669"/>
    <property type="project" value="UniProtKB-UniRule"/>
</dbReference>
<comment type="subcellular location">
    <subcellularLocation>
        <location evidence="1 11">Cytoplasm</location>
    </subcellularLocation>
</comment>
<dbReference type="GO" id="GO:0003723">
    <property type="term" value="F:RNA binding"/>
    <property type="evidence" value="ECO:0007669"/>
    <property type="project" value="UniProtKB-KW"/>
</dbReference>
<evidence type="ECO:0000256" key="10">
    <source>
        <dbReference type="ARBA" id="ARBA00060965"/>
    </source>
</evidence>
<gene>
    <name evidence="11" type="primary">tyrS</name>
    <name evidence="14" type="ORF">JM93_00346</name>
</gene>
<dbReference type="InterPro" id="IPR054608">
    <property type="entry name" value="SYY-like_C"/>
</dbReference>
<dbReference type="PANTHER" id="PTHR11766">
    <property type="entry name" value="TYROSYL-TRNA SYNTHETASE"/>
    <property type="match status" value="1"/>
</dbReference>
<keyword evidence="2 11" id="KW-0963">Cytoplasm</keyword>
<evidence type="ECO:0000256" key="2">
    <source>
        <dbReference type="ARBA" id="ARBA00022490"/>
    </source>
</evidence>
<dbReference type="HAMAP" id="MF_02006">
    <property type="entry name" value="Tyr_tRNA_synth_type1"/>
    <property type="match status" value="1"/>
</dbReference>
<evidence type="ECO:0000256" key="8">
    <source>
        <dbReference type="ARBA" id="ARBA00023146"/>
    </source>
</evidence>
<dbReference type="InterPro" id="IPR014729">
    <property type="entry name" value="Rossmann-like_a/b/a_fold"/>
</dbReference>
<dbReference type="GO" id="GO:0005829">
    <property type="term" value="C:cytosol"/>
    <property type="evidence" value="ECO:0007669"/>
    <property type="project" value="TreeGrafter"/>
</dbReference>
<dbReference type="PRINTS" id="PR01040">
    <property type="entry name" value="TRNASYNTHTYR"/>
</dbReference>
<dbReference type="OrthoDB" id="9804243at2"/>
<feature type="binding site" evidence="11">
    <location>
        <position position="239"/>
    </location>
    <ligand>
        <name>ATP</name>
        <dbReference type="ChEBI" id="CHEBI:30616"/>
    </ligand>
</feature>
<organism evidence="14 15">
    <name type="scientific">Roseibium hamelinense</name>
    <dbReference type="NCBI Taxonomy" id="150831"/>
    <lineage>
        <taxon>Bacteria</taxon>
        <taxon>Pseudomonadati</taxon>
        <taxon>Pseudomonadota</taxon>
        <taxon>Alphaproteobacteria</taxon>
        <taxon>Hyphomicrobiales</taxon>
        <taxon>Stappiaceae</taxon>
        <taxon>Roseibium</taxon>
    </lineage>
</organism>
<dbReference type="GO" id="GO:0005524">
    <property type="term" value="F:ATP binding"/>
    <property type="evidence" value="ECO:0007669"/>
    <property type="project" value="UniProtKB-UniRule"/>
</dbReference>
<dbReference type="NCBIfam" id="TIGR00234">
    <property type="entry name" value="tyrS"/>
    <property type="match status" value="1"/>
</dbReference>
<keyword evidence="8 11" id="KW-0030">Aminoacyl-tRNA synthetase</keyword>
<evidence type="ECO:0000259" key="13">
    <source>
        <dbReference type="Pfam" id="PF22421"/>
    </source>
</evidence>
<protein>
    <recommendedName>
        <fullName evidence="11">Tyrosine--tRNA ligase</fullName>
        <ecNumber evidence="11">6.1.1.1</ecNumber>
    </recommendedName>
    <alternativeName>
        <fullName evidence="11">Tyrosyl-tRNA synthetase</fullName>
        <shortName evidence="11">TyrRS</shortName>
    </alternativeName>
</protein>
<evidence type="ECO:0000256" key="3">
    <source>
        <dbReference type="ARBA" id="ARBA00022598"/>
    </source>
</evidence>
<dbReference type="EMBL" id="VLLF01000001">
    <property type="protein sequence ID" value="TWI92798.1"/>
    <property type="molecule type" value="Genomic_DNA"/>
</dbReference>
<keyword evidence="5 11" id="KW-0067">ATP-binding</keyword>
<proteinExistence type="inferred from homology"/>
<comment type="caution">
    <text evidence="14">The sequence shown here is derived from an EMBL/GenBank/DDBJ whole genome shotgun (WGS) entry which is preliminary data.</text>
</comment>
<reference evidence="14 15" key="1">
    <citation type="submission" date="2019-07" db="EMBL/GenBank/DDBJ databases">
        <title>Genomic Encyclopedia of Archaeal and Bacterial Type Strains, Phase II (KMG-II): from individual species to whole genera.</title>
        <authorList>
            <person name="Goeker M."/>
        </authorList>
    </citation>
    <scope>NUCLEOTIDE SEQUENCE [LARGE SCALE GENOMIC DNA]</scope>
    <source>
        <strain evidence="14 15">ATCC BAA-252</strain>
    </source>
</reference>
<dbReference type="Gene3D" id="3.40.50.620">
    <property type="entry name" value="HUPs"/>
    <property type="match status" value="1"/>
</dbReference>
<evidence type="ECO:0000256" key="1">
    <source>
        <dbReference type="ARBA" id="ARBA00004496"/>
    </source>
</evidence>
<dbReference type="Gene3D" id="1.10.240.10">
    <property type="entry name" value="Tyrosyl-Transfer RNA Synthetase"/>
    <property type="match status" value="1"/>
</dbReference>
<dbReference type="InterPro" id="IPR024107">
    <property type="entry name" value="Tyr-tRNA-ligase_bac_1"/>
</dbReference>
<feature type="short sequence motif" description="'HIGH' region" evidence="11">
    <location>
        <begin position="44"/>
        <end position="53"/>
    </location>
</feature>
<dbReference type="PROSITE" id="PS50889">
    <property type="entry name" value="S4"/>
    <property type="match status" value="1"/>
</dbReference>
<dbReference type="FunFam" id="1.10.240.10:FF:000001">
    <property type="entry name" value="Tyrosine--tRNA ligase"/>
    <property type="match status" value="1"/>
</dbReference>
<dbReference type="InterPro" id="IPR024088">
    <property type="entry name" value="Tyr-tRNA-ligase_bac-type"/>
</dbReference>
<dbReference type="PANTHER" id="PTHR11766:SF0">
    <property type="entry name" value="TYROSINE--TRNA LIGASE, MITOCHONDRIAL"/>
    <property type="match status" value="1"/>
</dbReference>
<sequence>MSDYKSEFLKVLSERGFIHQISDPQGLDELCAKETVTAYIGFDCTAPSLHAGSLVPIMMLYWFQQTGHRPIALMGGGTTRVGDPSGKDESRKMLTPELIEDNKAGIRKVFEKLLTFGDGPSDAMMLDNAEWLLKLNYVEFLRDIGRHFSVNQMIQRDSVRLRLEREQNLSFLEFNYMLLQGYDYLELYRRTGCRLQMGGSDQWGNILSGTDLVRRLEETTAFALTSPLLTTASGAKMGKTAAGAVWLNEEQLSAYDYWQYWRNTEDADVERFLKLFTVLPMAEVTRLAALEYSEINDAKKILATEATALIHGREKAEAAAETARQAFEDGQSAEGLPTVEVSRSDLEAGLGVLTAFVTAGLCASNGDVRRNIKGGAVKINDSGEQDPYRQLSPADLTDDGIIKLSLGKKKHVLLKPV</sequence>
<evidence type="ECO:0000256" key="11">
    <source>
        <dbReference type="HAMAP-Rule" id="MF_02006"/>
    </source>
</evidence>
<dbReference type="InterPro" id="IPR002307">
    <property type="entry name" value="Tyr-tRNA-ligase"/>
</dbReference>
<comment type="similarity">
    <text evidence="10 11">Belongs to the class-I aminoacyl-tRNA synthetase family. TyrS type 1 subfamily.</text>
</comment>
<dbReference type="CDD" id="cd00165">
    <property type="entry name" value="S4"/>
    <property type="match status" value="1"/>
</dbReference>
<dbReference type="EC" id="6.1.1.1" evidence="11"/>
<name>A0A562THZ2_9HYPH</name>
<evidence type="ECO:0000313" key="15">
    <source>
        <dbReference type="Proteomes" id="UP000320593"/>
    </source>
</evidence>
<dbReference type="InterPro" id="IPR002305">
    <property type="entry name" value="aa-tRNA-synth_Ic"/>
</dbReference>
<evidence type="ECO:0000256" key="7">
    <source>
        <dbReference type="ARBA" id="ARBA00022917"/>
    </source>
</evidence>
<evidence type="ECO:0000256" key="5">
    <source>
        <dbReference type="ARBA" id="ARBA00022840"/>
    </source>
</evidence>
<comment type="catalytic activity">
    <reaction evidence="9 11">
        <text>tRNA(Tyr) + L-tyrosine + ATP = L-tyrosyl-tRNA(Tyr) + AMP + diphosphate + H(+)</text>
        <dbReference type="Rhea" id="RHEA:10220"/>
        <dbReference type="Rhea" id="RHEA-COMP:9706"/>
        <dbReference type="Rhea" id="RHEA-COMP:9707"/>
        <dbReference type="ChEBI" id="CHEBI:15378"/>
        <dbReference type="ChEBI" id="CHEBI:30616"/>
        <dbReference type="ChEBI" id="CHEBI:33019"/>
        <dbReference type="ChEBI" id="CHEBI:58315"/>
        <dbReference type="ChEBI" id="CHEBI:78442"/>
        <dbReference type="ChEBI" id="CHEBI:78536"/>
        <dbReference type="ChEBI" id="CHEBI:456215"/>
        <dbReference type="EC" id="6.1.1.1"/>
    </reaction>
</comment>
<dbReference type="Proteomes" id="UP000320593">
    <property type="component" value="Unassembled WGS sequence"/>
</dbReference>
<dbReference type="FunFam" id="3.40.50.620:FF:000008">
    <property type="entry name" value="Tyrosine--tRNA ligase"/>
    <property type="match status" value="1"/>
</dbReference>
<keyword evidence="15" id="KW-1185">Reference proteome</keyword>
<comment type="subunit">
    <text evidence="11">Homodimer.</text>
</comment>
<keyword evidence="3 11" id="KW-0436">Ligase</keyword>
<feature type="short sequence motif" description="'KMSKS' region" evidence="11">
    <location>
        <begin position="236"/>
        <end position="240"/>
    </location>
</feature>
<keyword evidence="4 11" id="KW-0547">Nucleotide-binding</keyword>
<evidence type="ECO:0000256" key="6">
    <source>
        <dbReference type="ARBA" id="ARBA00022884"/>
    </source>
</evidence>
<dbReference type="InterPro" id="IPR036986">
    <property type="entry name" value="S4_RNA-bd_sf"/>
</dbReference>
<dbReference type="Pfam" id="PF22421">
    <property type="entry name" value="SYY_C-terminal"/>
    <property type="match status" value="1"/>
</dbReference>
<evidence type="ECO:0000256" key="9">
    <source>
        <dbReference type="ARBA" id="ARBA00048248"/>
    </source>
</evidence>
<feature type="binding site" evidence="11">
    <location>
        <position position="180"/>
    </location>
    <ligand>
        <name>L-tyrosine</name>
        <dbReference type="ChEBI" id="CHEBI:58315"/>
    </ligand>
</feature>
<evidence type="ECO:0000313" key="14">
    <source>
        <dbReference type="EMBL" id="TWI92798.1"/>
    </source>
</evidence>
<feature type="binding site" evidence="11">
    <location>
        <position position="39"/>
    </location>
    <ligand>
        <name>L-tyrosine</name>
        <dbReference type="ChEBI" id="CHEBI:58315"/>
    </ligand>
</feature>
<dbReference type="SUPFAM" id="SSF55174">
    <property type="entry name" value="Alpha-L RNA-binding motif"/>
    <property type="match status" value="1"/>
</dbReference>
<dbReference type="SUPFAM" id="SSF52374">
    <property type="entry name" value="Nucleotidylyl transferase"/>
    <property type="match status" value="1"/>
</dbReference>
<evidence type="ECO:0000256" key="4">
    <source>
        <dbReference type="ARBA" id="ARBA00022741"/>
    </source>
</evidence>
<dbReference type="Gene3D" id="3.10.290.10">
    <property type="entry name" value="RNA-binding S4 domain"/>
    <property type="match status" value="1"/>
</dbReference>
<dbReference type="GO" id="GO:0042803">
    <property type="term" value="F:protein homodimerization activity"/>
    <property type="evidence" value="ECO:0007669"/>
    <property type="project" value="UniProtKB-ARBA"/>
</dbReference>
<feature type="binding site" evidence="11">
    <location>
        <position position="176"/>
    </location>
    <ligand>
        <name>L-tyrosine</name>
        <dbReference type="ChEBI" id="CHEBI:58315"/>
    </ligand>
</feature>
<comment type="function">
    <text evidence="11">Catalyzes the attachment of tyrosine to tRNA(Tyr) in a two-step reaction: tyrosine is first activated by ATP to form Tyr-AMP and then transferred to the acceptor end of tRNA(Tyr).</text>
</comment>